<dbReference type="Gene3D" id="2.30.110.10">
    <property type="entry name" value="Electron Transport, Fmn-binding Protein, Chain A"/>
    <property type="match status" value="1"/>
</dbReference>
<dbReference type="InterPro" id="IPR012349">
    <property type="entry name" value="Split_barrel_FMN-bd"/>
</dbReference>
<evidence type="ECO:0000259" key="1">
    <source>
        <dbReference type="Pfam" id="PF16242"/>
    </source>
</evidence>
<name>A0A2W5FNG9_9BACT</name>
<dbReference type="InterPro" id="IPR038725">
    <property type="entry name" value="YdaG_split_barrel_FMN-bd"/>
</dbReference>
<dbReference type="Proteomes" id="UP000249739">
    <property type="component" value="Unassembled WGS sequence"/>
</dbReference>
<organism evidence="2 3">
    <name type="scientific">Micavibrio aeruginosavorus</name>
    <dbReference type="NCBI Taxonomy" id="349221"/>
    <lineage>
        <taxon>Bacteria</taxon>
        <taxon>Pseudomonadati</taxon>
        <taxon>Bdellovibrionota</taxon>
        <taxon>Bdellovibrionia</taxon>
        <taxon>Bdellovibrionales</taxon>
        <taxon>Pseudobdellovibrionaceae</taxon>
        <taxon>Micavibrio</taxon>
    </lineage>
</organism>
<sequence>MTADNDMEARNKVFDLIKDIKFAMMVTQDREGRMYSRPMAAQQKDSTDSRNELWYFTSKDSPKVAEIKADSSMLVSYSDPASNNYVSLSGTAQITDDRNKIDELWSDALSVWFPQGKSDPNICLIKFKPETAEYWDAPSSKFVHAYGYVKAKLTGEPPEAGENKTVRLAS</sequence>
<evidence type="ECO:0000313" key="2">
    <source>
        <dbReference type="EMBL" id="PZP57511.1"/>
    </source>
</evidence>
<gene>
    <name evidence="2" type="ORF">DI586_00300</name>
</gene>
<dbReference type="PANTHER" id="PTHR34818:SF1">
    <property type="entry name" value="PROTEIN BLI-3"/>
    <property type="match status" value="1"/>
</dbReference>
<dbReference type="Pfam" id="PF16242">
    <property type="entry name" value="Pyrid_ox_like"/>
    <property type="match status" value="1"/>
</dbReference>
<dbReference type="PANTHER" id="PTHR34818">
    <property type="entry name" value="PROTEIN BLI-3"/>
    <property type="match status" value="1"/>
</dbReference>
<accession>A0A2W5FNG9</accession>
<reference evidence="2 3" key="1">
    <citation type="submission" date="2017-08" db="EMBL/GenBank/DDBJ databases">
        <title>Infants hospitalized years apart are colonized by the same room-sourced microbial strains.</title>
        <authorList>
            <person name="Brooks B."/>
            <person name="Olm M.R."/>
            <person name="Firek B.A."/>
            <person name="Baker R."/>
            <person name="Thomas B.C."/>
            <person name="Morowitz M.J."/>
            <person name="Banfield J.F."/>
        </authorList>
    </citation>
    <scope>NUCLEOTIDE SEQUENCE [LARGE SCALE GENOMIC DNA]</scope>
    <source>
        <strain evidence="2">S2_006_000_R2_64</strain>
    </source>
</reference>
<protein>
    <recommendedName>
        <fullName evidence="1">General stress protein FMN-binding split barrel domain-containing protein</fullName>
    </recommendedName>
</protein>
<proteinExistence type="predicted"/>
<dbReference type="EMBL" id="QFOT01000001">
    <property type="protein sequence ID" value="PZP57511.1"/>
    <property type="molecule type" value="Genomic_DNA"/>
</dbReference>
<dbReference type="SUPFAM" id="SSF50475">
    <property type="entry name" value="FMN-binding split barrel"/>
    <property type="match status" value="1"/>
</dbReference>
<dbReference type="InterPro" id="IPR052917">
    <property type="entry name" value="Stress-Dev_Protein"/>
</dbReference>
<comment type="caution">
    <text evidence="2">The sequence shown here is derived from an EMBL/GenBank/DDBJ whole genome shotgun (WGS) entry which is preliminary data.</text>
</comment>
<evidence type="ECO:0000313" key="3">
    <source>
        <dbReference type="Proteomes" id="UP000249739"/>
    </source>
</evidence>
<feature type="domain" description="General stress protein FMN-binding split barrel" evidence="1">
    <location>
        <begin position="9"/>
        <end position="158"/>
    </location>
</feature>
<dbReference type="AlphaFoldDB" id="A0A2W5FNG9"/>